<dbReference type="AlphaFoldDB" id="A0A9K3Q9C9"/>
<dbReference type="EC" id="5.2.1.8" evidence="2"/>
<dbReference type="PANTHER" id="PTHR47245:SF2">
    <property type="entry name" value="PEPTIDYL-PROLYL CIS-TRANS ISOMERASE HP_0175-RELATED"/>
    <property type="match status" value="1"/>
</dbReference>
<dbReference type="InterPro" id="IPR000297">
    <property type="entry name" value="PPIase_PpiC"/>
</dbReference>
<reference evidence="4" key="2">
    <citation type="submission" date="2021-04" db="EMBL/GenBank/DDBJ databases">
        <authorList>
            <person name="Podell S."/>
        </authorList>
    </citation>
    <scope>NUCLEOTIDE SEQUENCE</scope>
    <source>
        <strain evidence="4">Hildebrandi</strain>
    </source>
</reference>
<evidence type="ECO:0000313" key="5">
    <source>
        <dbReference type="Proteomes" id="UP000693970"/>
    </source>
</evidence>
<sequence>MMKNQASCDSVHDRGQLQQSSSLRYSMMILLFLLSIHDSFAFLNDVFQKVQNDFSALTRRVTARHILVSNTEIATALKQKIRTECIDQQRYVVDVFEEAAVKYSRDDTTNFRGGLLGTLVPQGYCVCRTLDRACFEVSLGQVVGPFETEYGHHLLLVTERTNCRKLDGDKTLLMQTRGDDVFGTLVVPPTSNSPDVLRNPAQMVLDQLTFWFVVMIAGGIVAELAEKIV</sequence>
<feature type="domain" description="PpiC" evidence="3">
    <location>
        <begin position="58"/>
        <end position="159"/>
    </location>
</feature>
<dbReference type="Pfam" id="PF00639">
    <property type="entry name" value="Rotamase"/>
    <property type="match status" value="1"/>
</dbReference>
<reference evidence="4" key="1">
    <citation type="journal article" date="2021" name="Sci. Rep.">
        <title>Diploid genomic architecture of Nitzschia inconspicua, an elite biomass production diatom.</title>
        <authorList>
            <person name="Oliver A."/>
            <person name="Podell S."/>
            <person name="Pinowska A."/>
            <person name="Traller J.C."/>
            <person name="Smith S.R."/>
            <person name="McClure R."/>
            <person name="Beliaev A."/>
            <person name="Bohutskyi P."/>
            <person name="Hill E.A."/>
            <person name="Rabines A."/>
            <person name="Zheng H."/>
            <person name="Allen L.Z."/>
            <person name="Kuo A."/>
            <person name="Grigoriev I.V."/>
            <person name="Allen A.E."/>
            <person name="Hazlebeck D."/>
            <person name="Allen E.E."/>
        </authorList>
    </citation>
    <scope>NUCLEOTIDE SEQUENCE</scope>
    <source>
        <strain evidence="4">Hildebrandi</strain>
    </source>
</reference>
<evidence type="ECO:0000313" key="4">
    <source>
        <dbReference type="EMBL" id="KAG7373049.1"/>
    </source>
</evidence>
<dbReference type="InterPro" id="IPR050245">
    <property type="entry name" value="PrsA_foldase"/>
</dbReference>
<dbReference type="PANTHER" id="PTHR47245">
    <property type="entry name" value="PEPTIDYLPROLYL ISOMERASE"/>
    <property type="match status" value="1"/>
</dbReference>
<dbReference type="Proteomes" id="UP000693970">
    <property type="component" value="Unassembled WGS sequence"/>
</dbReference>
<comment type="caution">
    <text evidence="4">The sequence shown here is derived from an EMBL/GenBank/DDBJ whole genome shotgun (WGS) entry which is preliminary data.</text>
</comment>
<dbReference type="GO" id="GO:0003755">
    <property type="term" value="F:peptidyl-prolyl cis-trans isomerase activity"/>
    <property type="evidence" value="ECO:0007669"/>
    <property type="project" value="UniProtKB-UniRule"/>
</dbReference>
<evidence type="ECO:0000256" key="2">
    <source>
        <dbReference type="RuleBase" id="RU363014"/>
    </source>
</evidence>
<keyword evidence="5" id="KW-1185">Reference proteome</keyword>
<dbReference type="PROSITE" id="PS50198">
    <property type="entry name" value="PPIC_PPIASE_2"/>
    <property type="match status" value="1"/>
</dbReference>
<dbReference type="EMBL" id="JAGRRH010000002">
    <property type="protein sequence ID" value="KAG7373049.1"/>
    <property type="molecule type" value="Genomic_DNA"/>
</dbReference>
<comment type="catalytic activity">
    <reaction evidence="2">
        <text>[protein]-peptidylproline (omega=180) = [protein]-peptidylproline (omega=0)</text>
        <dbReference type="Rhea" id="RHEA:16237"/>
        <dbReference type="Rhea" id="RHEA-COMP:10747"/>
        <dbReference type="Rhea" id="RHEA-COMP:10748"/>
        <dbReference type="ChEBI" id="CHEBI:83833"/>
        <dbReference type="ChEBI" id="CHEBI:83834"/>
        <dbReference type="EC" id="5.2.1.8"/>
    </reaction>
</comment>
<protein>
    <recommendedName>
        <fullName evidence="2">Peptidyl-prolyl cis-trans isomerase</fullName>
        <ecNumber evidence="2">5.2.1.8</ecNumber>
    </recommendedName>
</protein>
<dbReference type="OrthoDB" id="1911748at2759"/>
<organism evidence="4 5">
    <name type="scientific">Nitzschia inconspicua</name>
    <dbReference type="NCBI Taxonomy" id="303405"/>
    <lineage>
        <taxon>Eukaryota</taxon>
        <taxon>Sar</taxon>
        <taxon>Stramenopiles</taxon>
        <taxon>Ochrophyta</taxon>
        <taxon>Bacillariophyta</taxon>
        <taxon>Bacillariophyceae</taxon>
        <taxon>Bacillariophycidae</taxon>
        <taxon>Bacillariales</taxon>
        <taxon>Bacillariaceae</taxon>
        <taxon>Nitzschia</taxon>
    </lineage>
</organism>
<keyword evidence="1 2" id="KW-0413">Isomerase</keyword>
<name>A0A9K3Q9C9_9STRA</name>
<evidence type="ECO:0000256" key="1">
    <source>
        <dbReference type="PROSITE-ProRule" id="PRU00278"/>
    </source>
</evidence>
<keyword evidence="1 2" id="KW-0697">Rotamase</keyword>
<accession>A0A9K3Q9C9</accession>
<proteinExistence type="predicted"/>
<gene>
    <name evidence="4" type="ORF">IV203_033773</name>
</gene>
<evidence type="ECO:0000259" key="3">
    <source>
        <dbReference type="PROSITE" id="PS50198"/>
    </source>
</evidence>